<gene>
    <name evidence="7" type="ORF">GCM10012289_65050</name>
</gene>
<reference evidence="7" key="1">
    <citation type="journal article" date="2014" name="Int. J. Syst. Evol. Microbiol.">
        <title>Complete genome sequence of Corynebacterium casei LMG S-19264T (=DSM 44701T), isolated from a smear-ripened cheese.</title>
        <authorList>
            <consortium name="US DOE Joint Genome Institute (JGI-PGF)"/>
            <person name="Walter F."/>
            <person name="Albersmeier A."/>
            <person name="Kalinowski J."/>
            <person name="Ruckert C."/>
        </authorList>
    </citation>
    <scope>NUCLEOTIDE SEQUENCE</scope>
    <source>
        <strain evidence="7">CGMCC 4.7368</strain>
    </source>
</reference>
<dbReference type="SUPFAM" id="SSF48452">
    <property type="entry name" value="TPR-like"/>
    <property type="match status" value="1"/>
</dbReference>
<dbReference type="GO" id="GO:0000160">
    <property type="term" value="P:phosphorelay signal transduction system"/>
    <property type="evidence" value="ECO:0007669"/>
    <property type="project" value="InterPro"/>
</dbReference>
<dbReference type="PROSITE" id="PS51755">
    <property type="entry name" value="OMPR_PHOB"/>
    <property type="match status" value="1"/>
</dbReference>
<evidence type="ECO:0000313" key="8">
    <source>
        <dbReference type="Proteomes" id="UP000646523"/>
    </source>
</evidence>
<keyword evidence="3 5" id="KW-0238">DNA-binding</keyword>
<dbReference type="InterPro" id="IPR005158">
    <property type="entry name" value="BTAD"/>
</dbReference>
<dbReference type="Pfam" id="PF00486">
    <property type="entry name" value="Trans_reg_C"/>
    <property type="match status" value="1"/>
</dbReference>
<dbReference type="AlphaFoldDB" id="A0A917ZAR3"/>
<name>A0A917ZAR3_9ACTN</name>
<keyword evidence="4" id="KW-0804">Transcription</keyword>
<dbReference type="Gene3D" id="1.10.10.10">
    <property type="entry name" value="Winged helix-like DNA-binding domain superfamily/Winged helix DNA-binding domain"/>
    <property type="match status" value="1"/>
</dbReference>
<dbReference type="InterPro" id="IPR036388">
    <property type="entry name" value="WH-like_DNA-bd_sf"/>
</dbReference>
<feature type="DNA-binding region" description="OmpR/PhoB-type" evidence="5">
    <location>
        <begin position="1"/>
        <end position="98"/>
    </location>
</feature>
<evidence type="ECO:0000256" key="5">
    <source>
        <dbReference type="PROSITE-ProRule" id="PRU01091"/>
    </source>
</evidence>
<feature type="domain" description="OmpR/PhoB-type" evidence="6">
    <location>
        <begin position="1"/>
        <end position="98"/>
    </location>
</feature>
<keyword evidence="8" id="KW-1185">Reference proteome</keyword>
<reference evidence="7" key="2">
    <citation type="submission" date="2020-09" db="EMBL/GenBank/DDBJ databases">
        <authorList>
            <person name="Sun Q."/>
            <person name="Zhou Y."/>
        </authorList>
    </citation>
    <scope>NUCLEOTIDE SEQUENCE</scope>
    <source>
        <strain evidence="7">CGMCC 4.7368</strain>
    </source>
</reference>
<evidence type="ECO:0000256" key="1">
    <source>
        <dbReference type="ARBA" id="ARBA00005820"/>
    </source>
</evidence>
<dbReference type="GO" id="GO:0003677">
    <property type="term" value="F:DNA binding"/>
    <property type="evidence" value="ECO:0007669"/>
    <property type="project" value="UniProtKB-UniRule"/>
</dbReference>
<keyword evidence="2" id="KW-0805">Transcription regulation</keyword>
<dbReference type="EMBL" id="BMNH01000029">
    <property type="protein sequence ID" value="GGO79818.1"/>
    <property type="molecule type" value="Genomic_DNA"/>
</dbReference>
<comment type="caution">
    <text evidence="7">The sequence shown here is derived from an EMBL/GenBank/DDBJ whole genome shotgun (WGS) entry which is preliminary data.</text>
</comment>
<protein>
    <recommendedName>
        <fullName evidence="6">OmpR/PhoB-type domain-containing protein</fullName>
    </recommendedName>
</protein>
<dbReference type="Proteomes" id="UP000646523">
    <property type="component" value="Unassembled WGS sequence"/>
</dbReference>
<dbReference type="Pfam" id="PF03704">
    <property type="entry name" value="BTAD"/>
    <property type="match status" value="1"/>
</dbReference>
<sequence length="259" mass="28895">MTNYCVLGTFRVINDGRDCTPGPPKLRQLLALLLICADHTVSLDDIVAELWDEAPPKTVVATVQTYVYQLRRLIERERLGAPGEELLTTNRAGYAFHVEPGALDAEVFRELSCQSRRDLETGRPGEAAAAAQRALDLWTGPAFAGVTTGGVLDTHAVFLDEQHQRTLELRIEADLRLGRHRELVGELRYLVARHPLDEWFHGRLIQALGGAGRRAEALQAYRDARRILNDELGVEPSRELQQLHLEVLTSDRRPLALAG</sequence>
<dbReference type="CDD" id="cd15831">
    <property type="entry name" value="BTAD"/>
    <property type="match status" value="1"/>
</dbReference>
<evidence type="ECO:0000313" key="7">
    <source>
        <dbReference type="EMBL" id="GGO79818.1"/>
    </source>
</evidence>
<dbReference type="GO" id="GO:0006355">
    <property type="term" value="P:regulation of DNA-templated transcription"/>
    <property type="evidence" value="ECO:0007669"/>
    <property type="project" value="InterPro"/>
</dbReference>
<comment type="similarity">
    <text evidence="1">Belongs to the AfsR/DnrI/RedD regulatory family.</text>
</comment>
<dbReference type="InterPro" id="IPR051677">
    <property type="entry name" value="AfsR-DnrI-RedD_regulator"/>
</dbReference>
<evidence type="ECO:0000256" key="2">
    <source>
        <dbReference type="ARBA" id="ARBA00023015"/>
    </source>
</evidence>
<dbReference type="SUPFAM" id="SSF46894">
    <property type="entry name" value="C-terminal effector domain of the bipartite response regulators"/>
    <property type="match status" value="1"/>
</dbReference>
<organism evidence="7 8">
    <name type="scientific">Nonomuraea cavernae</name>
    <dbReference type="NCBI Taxonomy" id="2045107"/>
    <lineage>
        <taxon>Bacteria</taxon>
        <taxon>Bacillati</taxon>
        <taxon>Actinomycetota</taxon>
        <taxon>Actinomycetes</taxon>
        <taxon>Streptosporangiales</taxon>
        <taxon>Streptosporangiaceae</taxon>
        <taxon>Nonomuraea</taxon>
    </lineage>
</organism>
<evidence type="ECO:0000256" key="4">
    <source>
        <dbReference type="ARBA" id="ARBA00023163"/>
    </source>
</evidence>
<dbReference type="InterPro" id="IPR016032">
    <property type="entry name" value="Sig_transdc_resp-reg_C-effctor"/>
</dbReference>
<dbReference type="PANTHER" id="PTHR35807:SF1">
    <property type="entry name" value="TRANSCRIPTIONAL REGULATOR REDD"/>
    <property type="match status" value="1"/>
</dbReference>
<dbReference type="SMART" id="SM01043">
    <property type="entry name" value="BTAD"/>
    <property type="match status" value="1"/>
</dbReference>
<dbReference type="PANTHER" id="PTHR35807">
    <property type="entry name" value="TRANSCRIPTIONAL REGULATOR REDD-RELATED"/>
    <property type="match status" value="1"/>
</dbReference>
<dbReference type="InterPro" id="IPR011990">
    <property type="entry name" value="TPR-like_helical_dom_sf"/>
</dbReference>
<dbReference type="Gene3D" id="1.25.40.10">
    <property type="entry name" value="Tetratricopeptide repeat domain"/>
    <property type="match status" value="1"/>
</dbReference>
<evidence type="ECO:0000259" key="6">
    <source>
        <dbReference type="PROSITE" id="PS51755"/>
    </source>
</evidence>
<dbReference type="RefSeq" id="WP_189128032.1">
    <property type="nucleotide sequence ID" value="NZ_BMNH01000029.1"/>
</dbReference>
<dbReference type="InterPro" id="IPR001867">
    <property type="entry name" value="OmpR/PhoB-type_DNA-bd"/>
</dbReference>
<accession>A0A917ZAR3</accession>
<proteinExistence type="inferred from homology"/>
<evidence type="ECO:0000256" key="3">
    <source>
        <dbReference type="ARBA" id="ARBA00023125"/>
    </source>
</evidence>
<dbReference type="SMART" id="SM00862">
    <property type="entry name" value="Trans_reg_C"/>
    <property type="match status" value="1"/>
</dbReference>